<protein>
    <submittedName>
        <fullName evidence="1">Uncharacterized protein</fullName>
    </submittedName>
</protein>
<keyword evidence="2" id="KW-1185">Reference proteome</keyword>
<name>A0ACC0WLS5_9STRA</name>
<reference evidence="1 2" key="1">
    <citation type="journal article" date="2022" name="bioRxiv">
        <title>The genome of the oomycete Peronosclerospora sorghi, a cosmopolitan pathogen of maize and sorghum, is inflated with dispersed pseudogenes.</title>
        <authorList>
            <person name="Fletcher K."/>
            <person name="Martin F."/>
            <person name="Isakeit T."/>
            <person name="Cavanaugh K."/>
            <person name="Magill C."/>
            <person name="Michelmore R."/>
        </authorList>
    </citation>
    <scope>NUCLEOTIDE SEQUENCE [LARGE SCALE GENOMIC DNA]</scope>
    <source>
        <strain evidence="1">P6</strain>
    </source>
</reference>
<accession>A0ACC0WLS5</accession>
<comment type="caution">
    <text evidence="1">The sequence shown here is derived from an EMBL/GenBank/DDBJ whole genome shotgun (WGS) entry which is preliminary data.</text>
</comment>
<evidence type="ECO:0000313" key="2">
    <source>
        <dbReference type="Proteomes" id="UP001163321"/>
    </source>
</evidence>
<dbReference type="Proteomes" id="UP001163321">
    <property type="component" value="Chromosome 11"/>
</dbReference>
<evidence type="ECO:0000313" key="1">
    <source>
        <dbReference type="EMBL" id="KAI9919709.1"/>
    </source>
</evidence>
<sequence>MTEASDFLLHVRQRLDALTYDDHSQYLLSSLQASAYIMSTSHVSCQVSNVITTSLRRPGCYTSGLRILGFTAFYLRFLLLLGTGWFLAMLGIFAFLYVLPAAEEDIVVTTTAQVIFLLSIYFLGGAMGSLLSGVCADYYGRRPVILCALGFWILVNALTATAFNYTSFMLLRLLSGMGIGAQFALFTILAIEYTPTRIRGRITGLTLSIAGFGVVGGVGYGQLAITVLGKGAVGWRVTYGVLSVAAILFMTVLYLTLEESPKYLASVGRTDEALCILEKMETAHGINRQARVTVPTSLYEPPATQRPQLSYDCYLESSIDSDVDDTMVKRQRKKTQPLEDPIWTHLRPTLKSTQSGGLTANDSHEPTQGTDIGSHESGPRDGFFRALTRRVCVLFTGKRALQTLSIWFFWFLELMNLSASIVMVLLMARRFVTVNHLESTLTMGDQLFWSAMTIPGFFLAALMVETIGRRGTLAFFVSSGALLMLVAAWVLEQEGTWVSFSLLLGTLTLVSGGLFGVLILFTAEQFPLLTRALGLSCAAAWGHVGMFAGVYLVLRRVLLDKAWTWHEERMLLATCGTLSLGLLPVILLMGPETRARDIDISWFESEKKLQPLATDGCDDADARFRNETEREKRNDKIDAGGQKQKKTQRESLHSPLCPESIDVLELATPSSDSPTASAVVSFWGTHSMRFGSKMKRSMNAVGPTMASARQGGYDTSLTDLKQRIGDCFNGCNASIPPQMDDLDQLDHMVLENEWYQQQSTRKDALAMTKPARRQSVESTMLVESRPSSFSLRSESAHDFREHGFSSDIFQPLETSSNSERYTIDVEVFDTITSISTPVLGDEH</sequence>
<proteinExistence type="predicted"/>
<gene>
    <name evidence="1" type="ORF">PsorP6_017499</name>
</gene>
<dbReference type="EMBL" id="CM047590">
    <property type="protein sequence ID" value="KAI9919709.1"/>
    <property type="molecule type" value="Genomic_DNA"/>
</dbReference>
<organism evidence="1 2">
    <name type="scientific">Peronosclerospora sorghi</name>
    <dbReference type="NCBI Taxonomy" id="230839"/>
    <lineage>
        <taxon>Eukaryota</taxon>
        <taxon>Sar</taxon>
        <taxon>Stramenopiles</taxon>
        <taxon>Oomycota</taxon>
        <taxon>Peronosporomycetes</taxon>
        <taxon>Peronosporales</taxon>
        <taxon>Peronosporaceae</taxon>
        <taxon>Peronosclerospora</taxon>
    </lineage>
</organism>